<protein>
    <submittedName>
        <fullName evidence="1">Uncharacterized protein</fullName>
    </submittedName>
</protein>
<evidence type="ECO:0000313" key="2">
    <source>
        <dbReference type="Proteomes" id="UP001212841"/>
    </source>
</evidence>
<dbReference type="AlphaFoldDB" id="A0AAD5SAR5"/>
<evidence type="ECO:0000313" key="1">
    <source>
        <dbReference type="EMBL" id="KAJ3050897.1"/>
    </source>
</evidence>
<accession>A0AAD5SAR5</accession>
<comment type="caution">
    <text evidence="1">The sequence shown here is derived from an EMBL/GenBank/DDBJ whole genome shotgun (WGS) entry which is preliminary data.</text>
</comment>
<sequence length="68" mass="7701">MVYIHKEDDALLLNANAPRNPIIKFDIILDNKDVPIGGHVKGKVAVQMFHEFKDTRQLAIKFEGLKVS</sequence>
<organism evidence="1 2">
    <name type="scientific">Rhizophlyctis rosea</name>
    <dbReference type="NCBI Taxonomy" id="64517"/>
    <lineage>
        <taxon>Eukaryota</taxon>
        <taxon>Fungi</taxon>
        <taxon>Fungi incertae sedis</taxon>
        <taxon>Chytridiomycota</taxon>
        <taxon>Chytridiomycota incertae sedis</taxon>
        <taxon>Chytridiomycetes</taxon>
        <taxon>Rhizophlyctidales</taxon>
        <taxon>Rhizophlyctidaceae</taxon>
        <taxon>Rhizophlyctis</taxon>
    </lineage>
</organism>
<proteinExistence type="predicted"/>
<dbReference type="Proteomes" id="UP001212841">
    <property type="component" value="Unassembled WGS sequence"/>
</dbReference>
<gene>
    <name evidence="1" type="ORF">HK097_008108</name>
</gene>
<reference evidence="1" key="1">
    <citation type="submission" date="2020-05" db="EMBL/GenBank/DDBJ databases">
        <title>Phylogenomic resolution of chytrid fungi.</title>
        <authorList>
            <person name="Stajich J.E."/>
            <person name="Amses K."/>
            <person name="Simmons R."/>
            <person name="Seto K."/>
            <person name="Myers J."/>
            <person name="Bonds A."/>
            <person name="Quandt C.A."/>
            <person name="Barry K."/>
            <person name="Liu P."/>
            <person name="Grigoriev I."/>
            <person name="Longcore J.E."/>
            <person name="James T.Y."/>
        </authorList>
    </citation>
    <scope>NUCLEOTIDE SEQUENCE</scope>
    <source>
        <strain evidence="1">JEL0318</strain>
    </source>
</reference>
<dbReference type="EMBL" id="JADGJD010000458">
    <property type="protein sequence ID" value="KAJ3050897.1"/>
    <property type="molecule type" value="Genomic_DNA"/>
</dbReference>
<name>A0AAD5SAR5_9FUNG</name>
<keyword evidence="2" id="KW-1185">Reference proteome</keyword>